<dbReference type="GO" id="GO:0042796">
    <property type="term" value="P:snRNA transcription by RNA polymerase III"/>
    <property type="evidence" value="ECO:0007669"/>
    <property type="project" value="TreeGrafter"/>
</dbReference>
<evidence type="ECO:0000313" key="12">
    <source>
        <dbReference type="EMBL" id="CAB3260462.1"/>
    </source>
</evidence>
<dbReference type="GO" id="GO:0042795">
    <property type="term" value="P:snRNA transcription by RNA polymerase II"/>
    <property type="evidence" value="ECO:0007669"/>
    <property type="project" value="TreeGrafter"/>
</dbReference>
<evidence type="ECO:0000256" key="11">
    <source>
        <dbReference type="SAM" id="MobiDB-lite"/>
    </source>
</evidence>
<comment type="function">
    <text evidence="8">Part of the SNAPc complex required for the transcription of both RNA polymerase II and III small-nuclear RNA genes. Binds to the proximal sequence element (PSE), a non-TATA-box basal promoter element common to these 2 types of genes. Recruits TBP and BRF2 to the U6 snRNA TATA box.</text>
</comment>
<dbReference type="AlphaFoldDB" id="A0A8S1BEI2"/>
<evidence type="ECO:0000256" key="6">
    <source>
        <dbReference type="ARBA" id="ARBA00023163"/>
    </source>
</evidence>
<dbReference type="GO" id="GO:0001006">
    <property type="term" value="F:RNA polymerase III type 3 promoter sequence-specific DNA binding"/>
    <property type="evidence" value="ECO:0007669"/>
    <property type="project" value="TreeGrafter"/>
</dbReference>
<evidence type="ECO:0000313" key="13">
    <source>
        <dbReference type="Proteomes" id="UP000494256"/>
    </source>
</evidence>
<comment type="subcellular location">
    <subcellularLocation>
        <location evidence="1">Nucleus</location>
    </subcellularLocation>
</comment>
<keyword evidence="6" id="KW-0804">Transcription</keyword>
<comment type="subunit">
    <text evidence="9">Part of the SNAPc complex composed of 5 subunits: SNAPC1, SNAPC2, SNAPC3, SNAPC4 and SNAPC5. SNAPC3 interacts with SNAPC1.</text>
</comment>
<evidence type="ECO:0000256" key="1">
    <source>
        <dbReference type="ARBA" id="ARBA00004123"/>
    </source>
</evidence>
<feature type="compositionally biased region" description="Low complexity" evidence="11">
    <location>
        <begin position="362"/>
        <end position="371"/>
    </location>
</feature>
<keyword evidence="5" id="KW-0238">DNA-binding</keyword>
<evidence type="ECO:0000256" key="2">
    <source>
        <dbReference type="ARBA" id="ARBA00010410"/>
    </source>
</evidence>
<keyword evidence="7" id="KW-0539">Nucleus</keyword>
<dbReference type="OrthoDB" id="10252354at2759"/>
<feature type="compositionally biased region" description="Polar residues" evidence="11">
    <location>
        <begin position="111"/>
        <end position="122"/>
    </location>
</feature>
<gene>
    <name evidence="12" type="ORF">APLA_LOCUS16968</name>
</gene>
<accession>A0A8S1BEI2</accession>
<dbReference type="PANTHER" id="PTHR13421">
    <property type="entry name" value="SNRNA-ACTIVATING PROTEIN COMPLEX SUBUNIT 3"/>
    <property type="match status" value="1"/>
</dbReference>
<proteinExistence type="inferred from homology"/>
<dbReference type="Pfam" id="PF12251">
    <property type="entry name" value="SNAPC3"/>
    <property type="match status" value="2"/>
</dbReference>
<dbReference type="Proteomes" id="UP000494256">
    <property type="component" value="Unassembled WGS sequence"/>
</dbReference>
<protein>
    <recommendedName>
        <fullName evidence="3">snRNA-activating protein complex subunit 3</fullName>
    </recommendedName>
    <alternativeName>
        <fullName evidence="10">Small nuclear RNA-activating complex polypeptide 3</fullName>
    </alternativeName>
</protein>
<evidence type="ECO:0000256" key="10">
    <source>
        <dbReference type="ARBA" id="ARBA00029606"/>
    </source>
</evidence>
<evidence type="ECO:0000256" key="4">
    <source>
        <dbReference type="ARBA" id="ARBA00023015"/>
    </source>
</evidence>
<comment type="caution">
    <text evidence="12">The sequence shown here is derived from an EMBL/GenBank/DDBJ whole genome shotgun (WGS) entry which is preliminary data.</text>
</comment>
<dbReference type="GO" id="GO:0005634">
    <property type="term" value="C:nucleus"/>
    <property type="evidence" value="ECO:0007669"/>
    <property type="project" value="UniProtKB-SubCell"/>
</dbReference>
<dbReference type="GO" id="GO:0000978">
    <property type="term" value="F:RNA polymerase II cis-regulatory region sequence-specific DNA binding"/>
    <property type="evidence" value="ECO:0007669"/>
    <property type="project" value="TreeGrafter"/>
</dbReference>
<dbReference type="GO" id="GO:0001046">
    <property type="term" value="F:core promoter sequence-specific DNA binding"/>
    <property type="evidence" value="ECO:0007669"/>
    <property type="project" value="TreeGrafter"/>
</dbReference>
<dbReference type="EMBL" id="CADEBD010000857">
    <property type="protein sequence ID" value="CAB3260462.1"/>
    <property type="molecule type" value="Genomic_DNA"/>
</dbReference>
<dbReference type="InterPro" id="IPR022042">
    <property type="entry name" value="snRNA-activating_su3"/>
</dbReference>
<organism evidence="12 13">
    <name type="scientific">Arctia plantaginis</name>
    <name type="common">Wood tiger moth</name>
    <name type="synonym">Phalaena plantaginis</name>
    <dbReference type="NCBI Taxonomy" id="874455"/>
    <lineage>
        <taxon>Eukaryota</taxon>
        <taxon>Metazoa</taxon>
        <taxon>Ecdysozoa</taxon>
        <taxon>Arthropoda</taxon>
        <taxon>Hexapoda</taxon>
        <taxon>Insecta</taxon>
        <taxon>Pterygota</taxon>
        <taxon>Neoptera</taxon>
        <taxon>Endopterygota</taxon>
        <taxon>Lepidoptera</taxon>
        <taxon>Glossata</taxon>
        <taxon>Ditrysia</taxon>
        <taxon>Noctuoidea</taxon>
        <taxon>Erebidae</taxon>
        <taxon>Arctiinae</taxon>
        <taxon>Arctia</taxon>
    </lineage>
</organism>
<feature type="region of interest" description="Disordered" evidence="11">
    <location>
        <begin position="1"/>
        <end position="20"/>
    </location>
</feature>
<evidence type="ECO:0000256" key="9">
    <source>
        <dbReference type="ARBA" id="ARBA00025958"/>
    </source>
</evidence>
<feature type="region of interest" description="Disordered" evidence="11">
    <location>
        <begin position="356"/>
        <end position="376"/>
    </location>
</feature>
<reference evidence="12 13" key="1">
    <citation type="submission" date="2020-04" db="EMBL/GenBank/DDBJ databases">
        <authorList>
            <person name="Wallbank WR R."/>
            <person name="Pardo Diaz C."/>
            <person name="Kozak K."/>
            <person name="Martin S."/>
            <person name="Jiggins C."/>
            <person name="Moest M."/>
            <person name="Warren A I."/>
            <person name="Byers J.R.P. K."/>
            <person name="Montejo-Kovacevich G."/>
            <person name="Yen C E."/>
        </authorList>
    </citation>
    <scope>NUCLEOTIDE SEQUENCE [LARGE SCALE GENOMIC DNA]</scope>
</reference>
<dbReference type="PANTHER" id="PTHR13421:SF16">
    <property type="entry name" value="SNRNA-ACTIVATING PROTEIN COMPLEX SUBUNIT 3"/>
    <property type="match status" value="1"/>
</dbReference>
<evidence type="ECO:0000256" key="8">
    <source>
        <dbReference type="ARBA" id="ARBA00025193"/>
    </source>
</evidence>
<evidence type="ECO:0000256" key="3">
    <source>
        <dbReference type="ARBA" id="ARBA00013634"/>
    </source>
</evidence>
<evidence type="ECO:0000256" key="7">
    <source>
        <dbReference type="ARBA" id="ARBA00023242"/>
    </source>
</evidence>
<name>A0A8S1BEI2_ARCPL</name>
<comment type="similarity">
    <text evidence="2">Belongs to the SNAPC3/SRD2 family.</text>
</comment>
<sequence>MSNVNEIPGVSQDTDQDTPEIGIFSEDISSATYHANRSERIISQSEEGNTTDDDNTEVIEIVINTDGEDGEFNISLSELIKSPHSTKSEDDNFKVPLMITAPKGKGKKTRSLLQTDDSTTIKSPHKKTPESTLSGSKYFPTDPQISTSENVVLEHSNVVSNVKGEPSNSHNHIKPEMTNDGKLECNAEPISSITNVPVFNRKRVNLYDNDTGPQMYMAKGNLVTRPIITKNLPKVFQYLPIYGKPGPNTTLEEFYTNKVRDFVGFDLNDEEFEDLENYCSPELLKTGKEIKMQTSVPVMGIFNSNTLDNKFTAPDVSSDPPNLVTYKKFKLRVQKDTKGLYIKKLKYRGVRMLPCVQEQNTDESNPSTSSTETDEELEPGVDILYRVRIYRPYTYNMVRDRYTRSRHSVFCCDVVVTGRHKLTALRDRFVCHNDFDLRVDVSNHPDMLPTAKAKEVFPSGFLFINNVFYVDTREGCVDYSAPIREWARARQIGDFPARDMGHVRLHQLVLKLGYPESPVTLLPSPRATWATCACTSSCSSWATLRSVSGNLTAFPARDMGHVRLHQLVLKLGYPESPVTLLPSPRATWATCACTSSCSSWATLRSVSGNLTAFPARDMGHVRLHQLVLKLGYPESPVTLLPSPRATWATCACTSSCSSWATLRSVSGNLTAFPARDMGHVRLHQLVLKLGYPESPVTLLPSPRATWATCACTSSCSSWATLRSVSGNLTAFPARDMGHVRLHQLVLKLGYPESPVTLLPSPRATWATCACTSSCSSWATLRSVSGNLTAFPARDMGHVRLHQLVLKLGYPESPVTLLPSPRATWATCACTSSCSSWATLRSVSGNLTAFPARDMGHVRLHQLVLKLGYPESPVTLLPSPRATWATCACTSSCSSWATLRSVSGNLTAFPARDMGHVRLHQLVLKLGYPESPVTLLPSPRATWATCACTSSCSSWATLRSVSGNLTAFPARDMGHVRLHQLVLKLGYPESPVTLLPSPRATWATCACTSSCSSWATLRSVSGNLTAFPARDMGHVRLHQLVLKLGYPESPVTLLPSPRATWATCACTSSCSSWATLRSVSGNLTAFPARDMGHVRLHQLVLKLGYPEVYVHQGNCEHVFVFSEVRLLNANDPLRFSSYPFSTAIGQNQTVYCTTCAEFSAKWIVVGSDRVPFDPGFFCDTCFKQYMYKDGQKIGQFKAYRYRGNALNVLKPL</sequence>
<keyword evidence="4" id="KW-0805">Transcription regulation</keyword>
<evidence type="ECO:0000256" key="5">
    <source>
        <dbReference type="ARBA" id="ARBA00023125"/>
    </source>
</evidence>
<feature type="region of interest" description="Disordered" evidence="11">
    <location>
        <begin position="104"/>
        <end position="144"/>
    </location>
</feature>
<dbReference type="GO" id="GO:0003681">
    <property type="term" value="F:bent DNA binding"/>
    <property type="evidence" value="ECO:0007669"/>
    <property type="project" value="TreeGrafter"/>
</dbReference>
<dbReference type="GO" id="GO:0019185">
    <property type="term" value="C:snRNA-activating protein complex"/>
    <property type="evidence" value="ECO:0007669"/>
    <property type="project" value="TreeGrafter"/>
</dbReference>